<proteinExistence type="predicted"/>
<dbReference type="AlphaFoldDB" id="A0A543ENA8"/>
<dbReference type="RefSeq" id="WP_142017837.1">
    <property type="nucleotide sequence ID" value="NZ_VFPD01000001.1"/>
</dbReference>
<evidence type="ECO:0000313" key="3">
    <source>
        <dbReference type="Proteomes" id="UP000316437"/>
    </source>
</evidence>
<dbReference type="Pfam" id="PF16289">
    <property type="entry name" value="PIN_12"/>
    <property type="match status" value="1"/>
</dbReference>
<protein>
    <recommendedName>
        <fullName evidence="1">DUF4935 domain-containing protein</fullName>
    </recommendedName>
</protein>
<gene>
    <name evidence="2" type="ORF">FB551_2737</name>
</gene>
<keyword evidence="3" id="KW-1185">Reference proteome</keyword>
<organism evidence="2 3">
    <name type="scientific">Chryseobacterium aquifrigidense</name>
    <dbReference type="NCBI Taxonomy" id="558021"/>
    <lineage>
        <taxon>Bacteria</taxon>
        <taxon>Pseudomonadati</taxon>
        <taxon>Bacteroidota</taxon>
        <taxon>Flavobacteriia</taxon>
        <taxon>Flavobacteriales</taxon>
        <taxon>Weeksellaceae</taxon>
        <taxon>Chryseobacterium group</taxon>
        <taxon>Chryseobacterium</taxon>
    </lineage>
</organism>
<accession>A0A543ENA8</accession>
<dbReference type="Proteomes" id="UP000316437">
    <property type="component" value="Unassembled WGS sequence"/>
</dbReference>
<dbReference type="InterPro" id="IPR032557">
    <property type="entry name" value="DUF4935"/>
</dbReference>
<reference evidence="2 3" key="1">
    <citation type="submission" date="2019-06" db="EMBL/GenBank/DDBJ databases">
        <title>Sorghum-associated microbial communities from plants grown in Nebraska, USA.</title>
        <authorList>
            <person name="Schachtman D."/>
        </authorList>
    </citation>
    <scope>NUCLEOTIDE SEQUENCE [LARGE SCALE GENOMIC DNA]</scope>
    <source>
        <strain evidence="2 3">110</strain>
    </source>
</reference>
<evidence type="ECO:0000259" key="1">
    <source>
        <dbReference type="Pfam" id="PF16289"/>
    </source>
</evidence>
<dbReference type="EMBL" id="VFPD01000001">
    <property type="protein sequence ID" value="TQM23009.1"/>
    <property type="molecule type" value="Genomic_DNA"/>
</dbReference>
<comment type="caution">
    <text evidence="2">The sequence shown here is derived from an EMBL/GenBank/DDBJ whole genome shotgun (WGS) entry which is preliminary data.</text>
</comment>
<evidence type="ECO:0000313" key="2">
    <source>
        <dbReference type="EMBL" id="TQM23009.1"/>
    </source>
</evidence>
<sequence length="263" mass="30674">MKAIKKETPEALSAKVKILIDTNIYLDFYRSKKDSIKLLSELAKHFDKIILTDQIIQEFERNREVVINEMKKAFELDSNILYKPSAFLENLQEFTELVKSLSDYHKKRKLVIGAMDMILEAPEKDPVYAFFTDMVRECTRLNTLLYTTDEILNKAHKRKLIGNPPTSPNYSIGDEINWEVVLSNVKENIIIIGRDNTYTKNFSYLKRDFHSRTGRLILKKTDKITDALTEIGISTSTELKDVEKTMIAELENFNDFWKPESYE</sequence>
<feature type="domain" description="DUF4935" evidence="1">
    <location>
        <begin position="18"/>
        <end position="198"/>
    </location>
</feature>
<name>A0A543ENA8_9FLAO</name>